<dbReference type="EMBL" id="FUYS01000004">
    <property type="protein sequence ID" value="SKB57623.1"/>
    <property type="molecule type" value="Genomic_DNA"/>
</dbReference>
<reference evidence="1 2" key="1">
    <citation type="submission" date="2017-02" db="EMBL/GenBank/DDBJ databases">
        <authorList>
            <person name="Peterson S.W."/>
        </authorList>
    </citation>
    <scope>NUCLEOTIDE SEQUENCE [LARGE SCALE GENOMIC DNA]</scope>
    <source>
        <strain evidence="1 2">DSM 22899</strain>
    </source>
</reference>
<dbReference type="OrthoDB" id="791795at2"/>
<proteinExistence type="predicted"/>
<dbReference type="RefSeq" id="WP_079716808.1">
    <property type="nucleotide sequence ID" value="NZ_FUYS01000004.1"/>
</dbReference>
<keyword evidence="2" id="KW-1185">Reference proteome</keyword>
<dbReference type="AlphaFoldDB" id="A0A1T5CE58"/>
<dbReference type="Gene3D" id="3.40.50.1000">
    <property type="entry name" value="HAD superfamily/HAD-like"/>
    <property type="match status" value="1"/>
</dbReference>
<evidence type="ECO:0000313" key="1">
    <source>
        <dbReference type="EMBL" id="SKB57623.1"/>
    </source>
</evidence>
<dbReference type="InterPro" id="IPR036412">
    <property type="entry name" value="HAD-like_sf"/>
</dbReference>
<sequence>MLTYADIPAGKKAVVFELDDVLFPRKDYVLQVYYLFANLLEYTETVPPANDLTDFFKTAYTHHGEEGIFERAAEAFGIDRKYKEHFDRLHLAARLPLKLLPYQPMLALMEALHQQGKQLFVLTEGNPTMQLNKLKHMEWSGLDRVVKVYFQEELLKRQLDPLGFLLQDNSLQAPDVLYVHAVDSSVLPNDLGIDTIDAERFLGS</sequence>
<dbReference type="Gene3D" id="1.10.150.520">
    <property type="match status" value="1"/>
</dbReference>
<organism evidence="1 2">
    <name type="scientific">Parapedobacter luteus</name>
    <dbReference type="NCBI Taxonomy" id="623280"/>
    <lineage>
        <taxon>Bacteria</taxon>
        <taxon>Pseudomonadati</taxon>
        <taxon>Bacteroidota</taxon>
        <taxon>Sphingobacteriia</taxon>
        <taxon>Sphingobacteriales</taxon>
        <taxon>Sphingobacteriaceae</taxon>
        <taxon>Parapedobacter</taxon>
    </lineage>
</organism>
<dbReference type="Proteomes" id="UP000190541">
    <property type="component" value="Unassembled WGS sequence"/>
</dbReference>
<dbReference type="Pfam" id="PF13419">
    <property type="entry name" value="HAD_2"/>
    <property type="match status" value="1"/>
</dbReference>
<dbReference type="SUPFAM" id="SSF56784">
    <property type="entry name" value="HAD-like"/>
    <property type="match status" value="1"/>
</dbReference>
<dbReference type="InterPro" id="IPR023214">
    <property type="entry name" value="HAD_sf"/>
</dbReference>
<dbReference type="InterPro" id="IPR041492">
    <property type="entry name" value="HAD_2"/>
</dbReference>
<protein>
    <submittedName>
        <fullName evidence="1">FMN phosphatase YigB, HAD superfamily</fullName>
    </submittedName>
</protein>
<name>A0A1T5CE58_9SPHI</name>
<gene>
    <name evidence="1" type="ORF">SAMN05660226_02124</name>
</gene>
<dbReference type="STRING" id="623280.SAMN05660226_02124"/>
<evidence type="ECO:0000313" key="2">
    <source>
        <dbReference type="Proteomes" id="UP000190541"/>
    </source>
</evidence>
<accession>A0A1T5CE58</accession>